<dbReference type="EMBL" id="MT822966">
    <property type="protein sequence ID" value="QNP10130.1"/>
    <property type="molecule type" value="Genomic_DNA"/>
</dbReference>
<evidence type="ECO:0000256" key="13">
    <source>
        <dbReference type="ARBA" id="ARBA00023075"/>
    </source>
</evidence>
<dbReference type="Pfam" id="PF00361">
    <property type="entry name" value="Proton_antipo_M"/>
    <property type="match status" value="1"/>
</dbReference>
<dbReference type="AlphaFoldDB" id="A0A7H0DLC0"/>
<dbReference type="InterPro" id="IPR001516">
    <property type="entry name" value="Proton_antipo_N"/>
</dbReference>
<dbReference type="GO" id="GO:0005743">
    <property type="term" value="C:mitochondrial inner membrane"/>
    <property type="evidence" value="ECO:0007669"/>
    <property type="project" value="UniProtKB-SubCell"/>
</dbReference>
<evidence type="ECO:0000256" key="12">
    <source>
        <dbReference type="ARBA" id="ARBA00023027"/>
    </source>
</evidence>
<feature type="transmembrane region" description="Helical" evidence="17">
    <location>
        <begin position="85"/>
        <end position="104"/>
    </location>
</feature>
<evidence type="ECO:0000256" key="4">
    <source>
        <dbReference type="ARBA" id="ARBA00021096"/>
    </source>
</evidence>
<dbReference type="InterPro" id="IPR003945">
    <property type="entry name" value="NU5C-like"/>
</dbReference>
<keyword evidence="14 17" id="KW-0496">Mitochondrion</keyword>
<feature type="domain" description="NADH:quinone oxidoreductase/Mrp antiporter transmembrane" evidence="18">
    <location>
        <begin position="105"/>
        <end position="386"/>
    </location>
</feature>
<evidence type="ECO:0000256" key="3">
    <source>
        <dbReference type="ARBA" id="ARBA00012944"/>
    </source>
</evidence>
<keyword evidence="13 17" id="KW-0830">Ubiquinone</keyword>
<keyword evidence="11 17" id="KW-1133">Transmembrane helix</keyword>
<evidence type="ECO:0000256" key="9">
    <source>
        <dbReference type="ARBA" id="ARBA00022967"/>
    </source>
</evidence>
<evidence type="ECO:0000259" key="19">
    <source>
        <dbReference type="Pfam" id="PF00662"/>
    </source>
</evidence>
<name>A0A7H0DLC0_9COLE</name>
<dbReference type="Pfam" id="PF00662">
    <property type="entry name" value="Proton_antipo_N"/>
    <property type="match status" value="1"/>
</dbReference>
<keyword evidence="8" id="KW-0999">Mitochondrion inner membrane</keyword>
<evidence type="ECO:0000256" key="8">
    <source>
        <dbReference type="ARBA" id="ARBA00022792"/>
    </source>
</evidence>
<evidence type="ECO:0000256" key="7">
    <source>
        <dbReference type="ARBA" id="ARBA00022692"/>
    </source>
</evidence>
<feature type="transmembrane region" description="Helical" evidence="17">
    <location>
        <begin position="444"/>
        <end position="469"/>
    </location>
</feature>
<dbReference type="GO" id="GO:0015990">
    <property type="term" value="P:electron transport coupled proton transport"/>
    <property type="evidence" value="ECO:0007669"/>
    <property type="project" value="TreeGrafter"/>
</dbReference>
<keyword evidence="10" id="KW-0249">Electron transport</keyword>
<comment type="similarity">
    <text evidence="17">Belongs to the complex I subunit 5 family.</text>
</comment>
<dbReference type="InterPro" id="IPR010934">
    <property type="entry name" value="NADH_DH_su5_C"/>
</dbReference>
<dbReference type="GO" id="GO:0008137">
    <property type="term" value="F:NADH dehydrogenase (ubiquinone) activity"/>
    <property type="evidence" value="ECO:0007669"/>
    <property type="project" value="UniProtKB-EC"/>
</dbReference>
<feature type="transmembrane region" description="Helical" evidence="17">
    <location>
        <begin position="416"/>
        <end position="438"/>
    </location>
</feature>
<feature type="transmembrane region" description="Helical" evidence="17">
    <location>
        <begin position="490"/>
        <end position="512"/>
    </location>
</feature>
<sequence length="572" mass="66104">MLSICVIYSGMFMILSLMLFFCSLNFLILDYSLMLELEMLTLNSCSILMTILLDWMSMLFMSFVLFISSMVILYSKDYMSGDLNINRFIMLVVMFVLSMMLLIISPNLISILLGWDGLGLVSYCLVIYYQNIKSYNAGMLTALTNRLGDVALLISIAWMMNYGSWNYIYYLDFMKYDFYMMLISYLVIFAAFTKSAQIPFSSWLPAAMAAPTPVSCLVHSSTLVTAGVYLLIRFNFSFSGHMSFILFISSMTMFMAGLGANFEFDLKKIIALSTLSQLGLMMSILFLGDFKLAFFHLLTHALFKALLFMCAGMIIHNLMNCQDIRFMGGLINQMPLTCSFFNIANLSLCGIPFLSGFYSKDLILEFLSMNYLNMYVYLIFFISTGLTSCYTFRLLYYSLMGNYNYLSLSCIGDNNLIMLLGMSGLIFFVIISGSMLNWLMFSTPYFICLSFYMKMMTSLVIILGVWLGYQMSLMKLNFMNKNLMFNKISYFSGSMWNMPFFSTFGINFYPLYLGKFYYKNFDQGWYEYFGSYNIYKNLKLKSIFFQGLFSNNLKLYLILLVMWMIILLLNLF</sequence>
<geneLocation type="mitochondrion" evidence="21"/>
<feature type="transmembrane region" description="Helical" evidence="17">
    <location>
        <begin position="553"/>
        <end position="571"/>
    </location>
</feature>
<protein>
    <recommendedName>
        <fullName evidence="4 17">NADH-ubiquinone oxidoreductase chain 5</fullName>
        <ecNumber evidence="3 17">7.1.1.2</ecNumber>
    </recommendedName>
</protein>
<feature type="transmembrane region" description="Helical" evidence="17">
    <location>
        <begin position="150"/>
        <end position="170"/>
    </location>
</feature>
<dbReference type="GO" id="GO:0042773">
    <property type="term" value="P:ATP synthesis coupled electron transport"/>
    <property type="evidence" value="ECO:0007669"/>
    <property type="project" value="InterPro"/>
</dbReference>
<feature type="transmembrane region" description="Helical" evidence="17">
    <location>
        <begin position="336"/>
        <end position="354"/>
    </location>
</feature>
<feature type="domain" description="NADH dehydrogenase subunit 5 C-terminal" evidence="20">
    <location>
        <begin position="390"/>
        <end position="569"/>
    </location>
</feature>
<keyword evidence="6" id="KW-0679">Respiratory chain</keyword>
<feature type="transmembrane region" description="Helical" evidence="17">
    <location>
        <begin position="176"/>
        <end position="193"/>
    </location>
</feature>
<feature type="transmembrane region" description="Helical" evidence="17">
    <location>
        <begin position="244"/>
        <end position="262"/>
    </location>
</feature>
<evidence type="ECO:0000256" key="2">
    <source>
        <dbReference type="ARBA" id="ARBA00004448"/>
    </source>
</evidence>
<evidence type="ECO:0000256" key="16">
    <source>
        <dbReference type="ARBA" id="ARBA00049551"/>
    </source>
</evidence>
<dbReference type="InterPro" id="IPR001750">
    <property type="entry name" value="ND/Mrp_TM"/>
</dbReference>
<accession>A0A7H0DLC0</accession>
<feature type="transmembrane region" description="Helical" evidence="17">
    <location>
        <begin position="7"/>
        <end position="28"/>
    </location>
</feature>
<feature type="transmembrane region" description="Helical" evidence="17">
    <location>
        <begin position="110"/>
        <end position="129"/>
    </location>
</feature>
<comment type="function">
    <text evidence="17">Core subunit of the mitochondrial membrane respiratory chain NADH dehydrogenase (Complex I) which catalyzes electron transfer from NADH through the respiratory chain, using ubiquinone as an electron acceptor. Essential for the catalytic activity and assembly of complex I.</text>
</comment>
<comment type="catalytic activity">
    <reaction evidence="16 17">
        <text>a ubiquinone + NADH + 5 H(+)(in) = a ubiquinol + NAD(+) + 4 H(+)(out)</text>
        <dbReference type="Rhea" id="RHEA:29091"/>
        <dbReference type="Rhea" id="RHEA-COMP:9565"/>
        <dbReference type="Rhea" id="RHEA-COMP:9566"/>
        <dbReference type="ChEBI" id="CHEBI:15378"/>
        <dbReference type="ChEBI" id="CHEBI:16389"/>
        <dbReference type="ChEBI" id="CHEBI:17976"/>
        <dbReference type="ChEBI" id="CHEBI:57540"/>
        <dbReference type="ChEBI" id="CHEBI:57945"/>
        <dbReference type="EC" id="7.1.1.2"/>
    </reaction>
</comment>
<comment type="function">
    <text evidence="1">Core subunit of the mitochondrial membrane respiratory chain NADH dehydrogenase (Complex I) that is believed to belong to the minimal assembly required for catalysis. Complex I functions in the transfer of electrons from NADH to the respiratory chain. The immediate electron acceptor for the enzyme is believed to be ubiquinone.</text>
</comment>
<keyword evidence="7 17" id="KW-0812">Transmembrane</keyword>
<evidence type="ECO:0000256" key="14">
    <source>
        <dbReference type="ARBA" id="ARBA00023128"/>
    </source>
</evidence>
<proteinExistence type="inferred from homology"/>
<feature type="transmembrane region" description="Helical" evidence="17">
    <location>
        <begin position="214"/>
        <end position="232"/>
    </location>
</feature>
<feature type="domain" description="NADH-Ubiquinone oxidoreductase (complex I) chain 5 N-terminal" evidence="19">
    <location>
        <begin position="41"/>
        <end position="88"/>
    </location>
</feature>
<dbReference type="EC" id="7.1.1.2" evidence="3 17"/>
<keyword evidence="5 17" id="KW-0813">Transport</keyword>
<evidence type="ECO:0000256" key="1">
    <source>
        <dbReference type="ARBA" id="ARBA00003257"/>
    </source>
</evidence>
<evidence type="ECO:0000256" key="11">
    <source>
        <dbReference type="ARBA" id="ARBA00022989"/>
    </source>
</evidence>
<evidence type="ECO:0000259" key="20">
    <source>
        <dbReference type="Pfam" id="PF06455"/>
    </source>
</evidence>
<evidence type="ECO:0000256" key="5">
    <source>
        <dbReference type="ARBA" id="ARBA00022448"/>
    </source>
</evidence>
<evidence type="ECO:0000256" key="15">
    <source>
        <dbReference type="ARBA" id="ARBA00023136"/>
    </source>
</evidence>
<evidence type="ECO:0000256" key="17">
    <source>
        <dbReference type="RuleBase" id="RU003404"/>
    </source>
</evidence>
<feature type="transmembrane region" description="Helical" evidence="17">
    <location>
        <begin position="48"/>
        <end position="73"/>
    </location>
</feature>
<evidence type="ECO:0000313" key="21">
    <source>
        <dbReference type="EMBL" id="QNP10130.1"/>
    </source>
</evidence>
<feature type="transmembrane region" description="Helical" evidence="17">
    <location>
        <begin position="374"/>
        <end position="396"/>
    </location>
</feature>
<dbReference type="PRINTS" id="PR01434">
    <property type="entry name" value="NADHDHGNASE5"/>
</dbReference>
<keyword evidence="9" id="KW-1278">Translocase</keyword>
<evidence type="ECO:0000259" key="18">
    <source>
        <dbReference type="Pfam" id="PF00361"/>
    </source>
</evidence>
<reference evidence="21" key="1">
    <citation type="journal article" date="2020" name="Mol.">
        <title>Irreversible habitat specialization does not constrain diversification in hypersaline water beetles.</title>
        <authorList>
            <person name="Villastrigo A."/>
            <person name="Arribas P."/>
            <person name="Ribera I."/>
        </authorList>
    </citation>
    <scope>NUCLEOTIDE SEQUENCE</scope>
</reference>
<comment type="subcellular location">
    <subcellularLocation>
        <location evidence="2">Mitochondrion inner membrane</location>
        <topology evidence="2">Multi-pass membrane protein</topology>
    </subcellularLocation>
</comment>
<feature type="transmembrane region" description="Helical" evidence="17">
    <location>
        <begin position="293"/>
        <end position="315"/>
    </location>
</feature>
<evidence type="ECO:0000256" key="10">
    <source>
        <dbReference type="ARBA" id="ARBA00022982"/>
    </source>
</evidence>
<dbReference type="Pfam" id="PF06455">
    <property type="entry name" value="NADH5_C"/>
    <property type="match status" value="1"/>
</dbReference>
<dbReference type="GO" id="GO:0003954">
    <property type="term" value="F:NADH dehydrogenase activity"/>
    <property type="evidence" value="ECO:0007669"/>
    <property type="project" value="TreeGrafter"/>
</dbReference>
<feature type="transmembrane region" description="Helical" evidence="17">
    <location>
        <begin position="269"/>
        <end position="287"/>
    </location>
</feature>
<dbReference type="PANTHER" id="PTHR42829">
    <property type="entry name" value="NADH-UBIQUINONE OXIDOREDUCTASE CHAIN 5"/>
    <property type="match status" value="1"/>
</dbReference>
<keyword evidence="12 17" id="KW-0520">NAD</keyword>
<gene>
    <name evidence="21" type="primary">nad5</name>
</gene>
<dbReference type="PANTHER" id="PTHR42829:SF2">
    <property type="entry name" value="NADH-UBIQUINONE OXIDOREDUCTASE CHAIN 5"/>
    <property type="match status" value="1"/>
</dbReference>
<evidence type="ECO:0000256" key="6">
    <source>
        <dbReference type="ARBA" id="ARBA00022660"/>
    </source>
</evidence>
<organism evidence="21">
    <name type="scientific">Ochthebius paradoxus</name>
    <dbReference type="NCBI Taxonomy" id="2108343"/>
    <lineage>
        <taxon>Eukaryota</taxon>
        <taxon>Metazoa</taxon>
        <taxon>Ecdysozoa</taxon>
        <taxon>Arthropoda</taxon>
        <taxon>Hexapoda</taxon>
        <taxon>Insecta</taxon>
        <taxon>Pterygota</taxon>
        <taxon>Neoptera</taxon>
        <taxon>Endopterygota</taxon>
        <taxon>Coleoptera</taxon>
        <taxon>Polyphaga</taxon>
        <taxon>Staphyliniformia</taxon>
        <taxon>Hydraenidae</taxon>
        <taxon>Ochthebiinae</taxon>
        <taxon>Ochthebius</taxon>
        <taxon>Micragasma</taxon>
    </lineage>
</organism>
<keyword evidence="15 17" id="KW-0472">Membrane</keyword>